<dbReference type="GO" id="GO:0016740">
    <property type="term" value="F:transferase activity"/>
    <property type="evidence" value="ECO:0007669"/>
    <property type="project" value="UniProtKB-KW"/>
</dbReference>
<dbReference type="Pfam" id="PF00571">
    <property type="entry name" value="CBS"/>
    <property type="match status" value="2"/>
</dbReference>
<reference evidence="3 4" key="1">
    <citation type="submission" date="2014-07" db="EMBL/GenBank/DDBJ databases">
        <title>Tepidicaulis marinum gen. nov., sp. nov., a novel marine bacterium denitrifying nitrate to nitrous oxide strictly under microaerobic conditions.</title>
        <authorList>
            <person name="Takeuchi M."/>
            <person name="Yamagishi T."/>
            <person name="Kamagata Y."/>
            <person name="Oshima K."/>
            <person name="Hattori M."/>
            <person name="Katayama T."/>
            <person name="Hanada S."/>
            <person name="Tamaki H."/>
            <person name="Marumo K."/>
            <person name="Maeda H."/>
            <person name="Nedachi M."/>
            <person name="Iwasaki W."/>
            <person name="Suwa Y."/>
            <person name="Sakata S."/>
        </authorList>
    </citation>
    <scope>NUCLEOTIDE SEQUENCE [LARGE SCALE GENOMIC DNA]</scope>
    <source>
        <strain evidence="3 4">MA2</strain>
    </source>
</reference>
<dbReference type="Proteomes" id="UP000028702">
    <property type="component" value="Unassembled WGS sequence"/>
</dbReference>
<dbReference type="InterPro" id="IPR029044">
    <property type="entry name" value="Nucleotide-diphossugar_trans"/>
</dbReference>
<dbReference type="InterPro" id="IPR050486">
    <property type="entry name" value="Mannose-1P_guanyltransferase"/>
</dbReference>
<sequence length="359" mass="39874">MADWKKAALPESATIREAIASLDRSALQIVLIVDGESHLKGTITDGDIRRALLRGEGMEAPVTKAMKENPITAGPEIDRATVLKWMKQFGIAQVPVVDHGGHIVGLETLNQLVRQQDSGNWVVIMAGGLGTRLRPLTEDLPKPLIPVGGKPVLEGIIERLAEQGFKRLFLSVNYQSEKVEDYFKDGSKWGVEITYLEENKRLGTAGALHLLPERPVEPFLVMNADLMTDIDFRRLIDFHNEQEADATMGVRDYRLQVPYGVIDTRGHRITGIVEKPVQSYFVNGGIYALSPSVLSYVPEDEMYDMPELFEALIKDGGLAAAFPIHEYWIDIGRFEDLDKAQEEYGAVFGKDGAVKGKML</sequence>
<dbReference type="RefSeq" id="WP_045444636.1">
    <property type="nucleotide sequence ID" value="NZ_BBIO01000005.1"/>
</dbReference>
<dbReference type="Pfam" id="PF00483">
    <property type="entry name" value="NTP_transferase"/>
    <property type="match status" value="1"/>
</dbReference>
<dbReference type="eggNOG" id="COG0517">
    <property type="taxonomic scope" value="Bacteria"/>
</dbReference>
<proteinExistence type="predicted"/>
<evidence type="ECO:0000313" key="3">
    <source>
        <dbReference type="EMBL" id="GAK44775.1"/>
    </source>
</evidence>
<feature type="domain" description="CBS" evidence="2">
    <location>
        <begin position="1"/>
        <end position="58"/>
    </location>
</feature>
<dbReference type="InterPro" id="IPR000644">
    <property type="entry name" value="CBS_dom"/>
</dbReference>
<dbReference type="EMBL" id="BBIO01000005">
    <property type="protein sequence ID" value="GAK44775.1"/>
    <property type="molecule type" value="Genomic_DNA"/>
</dbReference>
<dbReference type="InterPro" id="IPR046342">
    <property type="entry name" value="CBS_dom_sf"/>
</dbReference>
<dbReference type="eggNOG" id="COG1208">
    <property type="taxonomic scope" value="Bacteria"/>
</dbReference>
<evidence type="ECO:0000259" key="2">
    <source>
        <dbReference type="PROSITE" id="PS51371"/>
    </source>
</evidence>
<dbReference type="CDD" id="cd06426">
    <property type="entry name" value="NTP_transferase_like_2"/>
    <property type="match status" value="1"/>
</dbReference>
<dbReference type="AlphaFoldDB" id="A0A081B9Q7"/>
<dbReference type="SMART" id="SM00116">
    <property type="entry name" value="CBS"/>
    <property type="match status" value="2"/>
</dbReference>
<evidence type="ECO:0000256" key="1">
    <source>
        <dbReference type="PROSITE-ProRule" id="PRU00703"/>
    </source>
</evidence>
<dbReference type="STRING" id="1333998.M2A_1274"/>
<organism evidence="3 4">
    <name type="scientific">Tepidicaulis marinus</name>
    <dbReference type="NCBI Taxonomy" id="1333998"/>
    <lineage>
        <taxon>Bacteria</taxon>
        <taxon>Pseudomonadati</taxon>
        <taxon>Pseudomonadota</taxon>
        <taxon>Alphaproteobacteria</taxon>
        <taxon>Hyphomicrobiales</taxon>
        <taxon>Parvibaculaceae</taxon>
        <taxon>Tepidicaulis</taxon>
    </lineage>
</organism>
<comment type="caution">
    <text evidence="3">The sequence shown here is derived from an EMBL/GenBank/DDBJ whole genome shotgun (WGS) entry which is preliminary data.</text>
</comment>
<gene>
    <name evidence="3" type="ORF">M2A_1274</name>
</gene>
<dbReference type="PROSITE" id="PS51371">
    <property type="entry name" value="CBS"/>
    <property type="match status" value="2"/>
</dbReference>
<keyword evidence="1" id="KW-0129">CBS domain</keyword>
<protein>
    <submittedName>
        <fullName evidence="3">Putative mannose-1-phosphate guanyltransferase</fullName>
    </submittedName>
</protein>
<dbReference type="InterPro" id="IPR005835">
    <property type="entry name" value="NTP_transferase_dom"/>
</dbReference>
<accession>A0A081B9Q7</accession>
<keyword evidence="4" id="KW-1185">Reference proteome</keyword>
<dbReference type="Gene3D" id="3.10.580.10">
    <property type="entry name" value="CBS-domain"/>
    <property type="match status" value="1"/>
</dbReference>
<name>A0A081B9Q7_9HYPH</name>
<evidence type="ECO:0000313" key="4">
    <source>
        <dbReference type="Proteomes" id="UP000028702"/>
    </source>
</evidence>
<dbReference type="SUPFAM" id="SSF53448">
    <property type="entry name" value="Nucleotide-diphospho-sugar transferases"/>
    <property type="match status" value="1"/>
</dbReference>
<keyword evidence="3" id="KW-0808">Transferase</keyword>
<dbReference type="Gene3D" id="3.90.550.10">
    <property type="entry name" value="Spore Coat Polysaccharide Biosynthesis Protein SpsA, Chain A"/>
    <property type="match status" value="1"/>
</dbReference>
<dbReference type="PANTHER" id="PTHR22572">
    <property type="entry name" value="SUGAR-1-PHOSPHATE GUANYL TRANSFERASE"/>
    <property type="match status" value="1"/>
</dbReference>
<feature type="domain" description="CBS" evidence="2">
    <location>
        <begin position="66"/>
        <end position="122"/>
    </location>
</feature>
<dbReference type="CDD" id="cd04607">
    <property type="entry name" value="CBS_pair_NTP_transferase_assoc"/>
    <property type="match status" value="1"/>
</dbReference>
<dbReference type="SUPFAM" id="SSF54631">
    <property type="entry name" value="CBS-domain pair"/>
    <property type="match status" value="1"/>
</dbReference>